<gene>
    <name evidence="2" type="ORF">HYH03_008973</name>
</gene>
<evidence type="ECO:0000313" key="3">
    <source>
        <dbReference type="Proteomes" id="UP000612055"/>
    </source>
</evidence>
<comment type="caution">
    <text evidence="2">The sequence shown here is derived from an EMBL/GenBank/DDBJ whole genome shotgun (WGS) entry which is preliminary data.</text>
</comment>
<name>A0A835Y5E7_9CHLO</name>
<evidence type="ECO:0000256" key="1">
    <source>
        <dbReference type="SAM" id="MobiDB-lite"/>
    </source>
</evidence>
<reference evidence="2" key="1">
    <citation type="journal article" date="2020" name="bioRxiv">
        <title>Comparative genomics of Chlamydomonas.</title>
        <authorList>
            <person name="Craig R.J."/>
            <person name="Hasan A.R."/>
            <person name="Ness R.W."/>
            <person name="Keightley P.D."/>
        </authorList>
    </citation>
    <scope>NUCLEOTIDE SEQUENCE</scope>
    <source>
        <strain evidence="2">CCAP 11/70</strain>
    </source>
</reference>
<sequence length="80" mass="8101">MPLAADRARAAVPPQVASAGAFEATRHTTAGPPYTCTMTPRRPGEPTSQRPADVCAWLQAAAASGGVARRPEAAHPPAAG</sequence>
<evidence type="ECO:0000313" key="2">
    <source>
        <dbReference type="EMBL" id="KAG2492815.1"/>
    </source>
</evidence>
<dbReference type="AlphaFoldDB" id="A0A835Y5E7"/>
<feature type="region of interest" description="Disordered" evidence="1">
    <location>
        <begin position="1"/>
        <end position="51"/>
    </location>
</feature>
<dbReference type="Proteomes" id="UP000612055">
    <property type="component" value="Unassembled WGS sequence"/>
</dbReference>
<proteinExistence type="predicted"/>
<accession>A0A835Y5E7</accession>
<dbReference type="EMBL" id="JAEHOE010000042">
    <property type="protein sequence ID" value="KAG2492815.1"/>
    <property type="molecule type" value="Genomic_DNA"/>
</dbReference>
<keyword evidence="3" id="KW-1185">Reference proteome</keyword>
<organism evidence="2 3">
    <name type="scientific">Edaphochlamys debaryana</name>
    <dbReference type="NCBI Taxonomy" id="47281"/>
    <lineage>
        <taxon>Eukaryota</taxon>
        <taxon>Viridiplantae</taxon>
        <taxon>Chlorophyta</taxon>
        <taxon>core chlorophytes</taxon>
        <taxon>Chlorophyceae</taxon>
        <taxon>CS clade</taxon>
        <taxon>Chlamydomonadales</taxon>
        <taxon>Chlamydomonadales incertae sedis</taxon>
        <taxon>Edaphochlamys</taxon>
    </lineage>
</organism>
<protein>
    <submittedName>
        <fullName evidence="2">Uncharacterized protein</fullName>
    </submittedName>
</protein>